<evidence type="ECO:0000256" key="2">
    <source>
        <dbReference type="ARBA" id="ARBA00022763"/>
    </source>
</evidence>
<dbReference type="CDD" id="cd10027">
    <property type="entry name" value="UDG-F1-like"/>
    <property type="match status" value="1"/>
</dbReference>
<feature type="active site" description="Proton acceptor" evidence="7 8">
    <location>
        <position position="147"/>
    </location>
</feature>
<dbReference type="NCBIfam" id="NF003589">
    <property type="entry name" value="PRK05254.1-2"/>
    <property type="match status" value="1"/>
</dbReference>
<reference evidence="11" key="1">
    <citation type="journal article" date="2023" name="Mol. Plant Microbe Interact.">
        <title>Elucidating the Obligate Nature and Biological Capacity of an Invasive Fungal Corn Pathogen.</title>
        <authorList>
            <person name="MacCready J.S."/>
            <person name="Roggenkamp E.M."/>
            <person name="Gdanetz K."/>
            <person name="Chilvers M.I."/>
        </authorList>
    </citation>
    <scope>NUCLEOTIDE SEQUENCE</scope>
    <source>
        <strain evidence="11">PM02</strain>
    </source>
</reference>
<comment type="caution">
    <text evidence="11">The sequence shown here is derived from an EMBL/GenBank/DDBJ whole genome shotgun (WGS) entry which is preliminary data.</text>
</comment>
<dbReference type="SUPFAM" id="SSF52141">
    <property type="entry name" value="Uracil-DNA glycosylase-like"/>
    <property type="match status" value="1"/>
</dbReference>
<feature type="region of interest" description="Disordered" evidence="9">
    <location>
        <begin position="811"/>
        <end position="958"/>
    </location>
</feature>
<dbReference type="EMBL" id="JAQQPM010000002">
    <property type="protein sequence ID" value="KAK2068240.1"/>
    <property type="molecule type" value="Genomic_DNA"/>
</dbReference>
<gene>
    <name evidence="7" type="primary">UNG1</name>
    <name evidence="11" type="ORF">P8C59_002892</name>
</gene>
<dbReference type="SMART" id="SM00986">
    <property type="entry name" value="UDG"/>
    <property type="match status" value="1"/>
</dbReference>
<feature type="compositionally biased region" description="Acidic residues" evidence="9">
    <location>
        <begin position="913"/>
        <end position="923"/>
    </location>
</feature>
<dbReference type="InterPro" id="IPR005122">
    <property type="entry name" value="Uracil-DNA_glycosylase-like"/>
</dbReference>
<name>A0AAD9I0H4_9PEZI</name>
<dbReference type="GO" id="GO:0004844">
    <property type="term" value="F:uracil DNA N-glycosylase activity"/>
    <property type="evidence" value="ECO:0007669"/>
    <property type="project" value="UniProtKB-UniRule"/>
</dbReference>
<evidence type="ECO:0000256" key="6">
    <source>
        <dbReference type="ARBA" id="ARBA00023242"/>
    </source>
</evidence>
<feature type="domain" description="Uracil-DNA glycosylase-like" evidence="10">
    <location>
        <begin position="132"/>
        <end position="296"/>
    </location>
</feature>
<keyword evidence="6 7" id="KW-0539">Nucleus</keyword>
<keyword evidence="4 7" id="KW-0496">Mitochondrion</keyword>
<dbReference type="EC" id="3.2.2.27" evidence="7"/>
<evidence type="ECO:0000256" key="5">
    <source>
        <dbReference type="ARBA" id="ARBA00023204"/>
    </source>
</evidence>
<dbReference type="Pfam" id="PF08101">
    <property type="entry name" value="Msb1-Mug8_dom"/>
    <property type="match status" value="1"/>
</dbReference>
<proteinExistence type="inferred from homology"/>
<sequence>MSTLKRKADSQAGSDAKKPKQNASIMSFFAAPKAAAKHGVDCVDATGSGSINGKPEAPATKFDKAAWVAGLTAEQKDLLKLEIQTLHESWLAHLKDEITSPEFLNLKRFLNRETTAGKKWFPPPGDVYSWSRHTPFHSVKVVILGQDPYHNDHQAHGLAFSVRMPTPAPPSLRNMYTCLQRDYPSFTPPPKPGGLLTPWADRGVLLLNTCLTVRAHEANSHANRGWERFTQRIIDTVAARRPRGVVFLAWGTPAGKRVQKVDRARHLVLTAVHPSPLSASRGFFTCRHFRKANEWLAERYGDEGEIDWALVPGNTTIERKSAGEGAKAKGGVVDEEGAVRTVKVVSKVVDVETHGEVMKKDADAGQAKAAIKVDEPCATDHGFEGNEKVAPKEAPSPERGDAKVETEEEGEKSAPVSDSYESRKERAVNRSWSSYFVLREPLRFRTLGMFSRLKGKNNKDKSKKNAHLHNLADPLQQKPKWEDAWTRQTVEPEEVRELISRSTAELKARALDLPFLLLPFRPTSDPSSVRTFVRHYFDGKQPLWGEPLAQELRMTEPMVISGVLKWCWSRLQGGVVGWDSYGLFKVGEQDSNMARDSFNTFIPLSVENETRSRIIFDFFDLLSAVAAHGKMNGFGGRKLSRLAAWWAFEHIDTGSGFDGGYKAWLRAADATSHLFFAYLRSLAPESSRGGISRLPMSLEKLLAETEYPPQRPTLLQSRTNRVVMIVESVSPTPFALLRRANHFQYRDDDRALQEWSEYEDPVKALTEECRRLLGMGGENGTPTADEDAEYQPFEQEGVSRVNTADDVEANEEFSRFDQGPLTDQPAFDGDGYESDNVASPPIARQTSRSPVPESDEGERPTSGDVTPKALPAQAAPALDRWAQIRKNAANRAVARPRPSEEQSHGGLSKATTDGDDDTSGEETIESRVARIKARVAELTGNMEGASASGPSPTGPVRR</sequence>
<evidence type="ECO:0000256" key="9">
    <source>
        <dbReference type="SAM" id="MobiDB-lite"/>
    </source>
</evidence>
<dbReference type="SMART" id="SM00987">
    <property type="entry name" value="UreE_C"/>
    <property type="match status" value="1"/>
</dbReference>
<dbReference type="NCBIfam" id="TIGR00628">
    <property type="entry name" value="ung"/>
    <property type="match status" value="1"/>
</dbReference>
<evidence type="ECO:0000259" key="10">
    <source>
        <dbReference type="SMART" id="SM00986"/>
    </source>
</evidence>
<evidence type="ECO:0000256" key="3">
    <source>
        <dbReference type="ARBA" id="ARBA00022801"/>
    </source>
</evidence>
<dbReference type="Pfam" id="PF03167">
    <property type="entry name" value="UDG"/>
    <property type="match status" value="1"/>
</dbReference>
<feature type="region of interest" description="Disordered" evidence="9">
    <location>
        <begin position="375"/>
        <end position="423"/>
    </location>
</feature>
<dbReference type="InterPro" id="IPR037508">
    <property type="entry name" value="Msb1/Mug8"/>
</dbReference>
<protein>
    <recommendedName>
        <fullName evidence="7">Uracil-DNA glycosylase</fullName>
        <shortName evidence="7">UDG</shortName>
        <ecNumber evidence="7">3.2.2.27</ecNumber>
    </recommendedName>
</protein>
<dbReference type="InterPro" id="IPR002043">
    <property type="entry name" value="UDG_fam1"/>
</dbReference>
<dbReference type="CDD" id="cd04401">
    <property type="entry name" value="RhoGAP_fMSB1"/>
    <property type="match status" value="1"/>
</dbReference>
<dbReference type="FunFam" id="3.40.470.10:FF:000007">
    <property type="entry name" value="Uracil-DNA glycosylase"/>
    <property type="match status" value="1"/>
</dbReference>
<evidence type="ECO:0000313" key="12">
    <source>
        <dbReference type="Proteomes" id="UP001217918"/>
    </source>
</evidence>
<keyword evidence="5 7" id="KW-0234">DNA repair</keyword>
<comment type="subcellular location">
    <subcellularLocation>
        <location evidence="7">Mitochondrion</location>
    </subcellularLocation>
    <subcellularLocation>
        <location evidence="7">Nucleus</location>
    </subcellularLocation>
</comment>
<dbReference type="InterPro" id="IPR012965">
    <property type="entry name" value="Msb1/Mug8_dom"/>
</dbReference>
<dbReference type="NCBIfam" id="NF003588">
    <property type="entry name" value="PRK05254.1-1"/>
    <property type="match status" value="1"/>
</dbReference>
<dbReference type="GO" id="GO:0005739">
    <property type="term" value="C:mitochondrion"/>
    <property type="evidence" value="ECO:0007669"/>
    <property type="project" value="UniProtKB-SubCell"/>
</dbReference>
<dbReference type="AlphaFoldDB" id="A0AAD9I0H4"/>
<organism evidence="11 12">
    <name type="scientific">Phyllachora maydis</name>
    <dbReference type="NCBI Taxonomy" id="1825666"/>
    <lineage>
        <taxon>Eukaryota</taxon>
        <taxon>Fungi</taxon>
        <taxon>Dikarya</taxon>
        <taxon>Ascomycota</taxon>
        <taxon>Pezizomycotina</taxon>
        <taxon>Sordariomycetes</taxon>
        <taxon>Sordariomycetidae</taxon>
        <taxon>Phyllachorales</taxon>
        <taxon>Phyllachoraceae</taxon>
        <taxon>Phyllachora</taxon>
    </lineage>
</organism>
<feature type="region of interest" description="Disordered" evidence="9">
    <location>
        <begin position="1"/>
        <end position="21"/>
    </location>
</feature>
<evidence type="ECO:0000256" key="8">
    <source>
        <dbReference type="PROSITE-ProRule" id="PRU10072"/>
    </source>
</evidence>
<dbReference type="GO" id="GO:0006284">
    <property type="term" value="P:base-excision repair"/>
    <property type="evidence" value="ECO:0007669"/>
    <property type="project" value="UniProtKB-UniRule"/>
</dbReference>
<comment type="function">
    <text evidence="7">Excises uracil residues from the DNA which can arise as a result of misincorporation of dUMP residues by DNA polymerase or due to deamination of cytosine.</text>
</comment>
<dbReference type="HAMAP" id="MF_00148">
    <property type="entry name" value="UDG"/>
    <property type="match status" value="1"/>
</dbReference>
<dbReference type="GO" id="GO:0005634">
    <property type="term" value="C:nucleus"/>
    <property type="evidence" value="ECO:0007669"/>
    <property type="project" value="UniProtKB-SubCell"/>
</dbReference>
<dbReference type="Gene3D" id="3.40.470.10">
    <property type="entry name" value="Uracil-DNA glycosylase-like domain"/>
    <property type="match status" value="1"/>
</dbReference>
<keyword evidence="3 7" id="KW-0378">Hydrolase</keyword>
<dbReference type="InterPro" id="IPR036895">
    <property type="entry name" value="Uracil-DNA_glycosylase-like_sf"/>
</dbReference>
<accession>A0AAD9I0H4</accession>
<dbReference type="Proteomes" id="UP001217918">
    <property type="component" value="Unassembled WGS sequence"/>
</dbReference>
<comment type="similarity">
    <text evidence="1 7">Belongs to the uracil-DNA glycosylase (UDG) superfamily. UNG family.</text>
</comment>
<keyword evidence="2 7" id="KW-0227">DNA damage</keyword>
<evidence type="ECO:0000256" key="4">
    <source>
        <dbReference type="ARBA" id="ARBA00023128"/>
    </source>
</evidence>
<dbReference type="InterPro" id="IPR018085">
    <property type="entry name" value="Ura-DNA_Glyclase_AS"/>
</dbReference>
<feature type="compositionally biased region" description="Low complexity" evidence="9">
    <location>
        <begin position="885"/>
        <end position="896"/>
    </location>
</feature>
<feature type="compositionally biased region" description="Basic and acidic residues" evidence="9">
    <location>
        <begin position="381"/>
        <end position="405"/>
    </location>
</feature>
<dbReference type="PROSITE" id="PS00130">
    <property type="entry name" value="U_DNA_GLYCOSYLASE"/>
    <property type="match status" value="1"/>
</dbReference>
<evidence type="ECO:0000256" key="1">
    <source>
        <dbReference type="ARBA" id="ARBA00008184"/>
    </source>
</evidence>
<dbReference type="NCBIfam" id="NF003592">
    <property type="entry name" value="PRK05254.1-5"/>
    <property type="match status" value="1"/>
</dbReference>
<dbReference type="PANTHER" id="PTHR28093:SF1">
    <property type="entry name" value="MORPHOGENESIS-RELATED PROTEIN MSB1"/>
    <property type="match status" value="1"/>
</dbReference>
<evidence type="ECO:0000256" key="7">
    <source>
        <dbReference type="HAMAP-Rule" id="MF_03166"/>
    </source>
</evidence>
<evidence type="ECO:0000313" key="11">
    <source>
        <dbReference type="EMBL" id="KAK2068240.1"/>
    </source>
</evidence>
<keyword evidence="12" id="KW-1185">Reference proteome</keyword>
<dbReference type="PANTHER" id="PTHR28093">
    <property type="entry name" value="MORPHOGENESIS-RELATED PROTEIN MSB1"/>
    <property type="match status" value="1"/>
</dbReference>
<comment type="catalytic activity">
    <reaction evidence="7">
        <text>Hydrolyzes single-stranded DNA or mismatched double-stranded DNA and polynucleotides, releasing free uracil.</text>
        <dbReference type="EC" id="3.2.2.27"/>
    </reaction>
</comment>
<feature type="compositionally biased region" description="Low complexity" evidence="9">
    <location>
        <begin position="869"/>
        <end position="878"/>
    </location>
</feature>